<keyword evidence="4" id="KW-1185">Reference proteome</keyword>
<dbReference type="CDD" id="cd02440">
    <property type="entry name" value="AdoMet_MTases"/>
    <property type="match status" value="1"/>
</dbReference>
<dbReference type="Gene3D" id="3.40.50.150">
    <property type="entry name" value="Vaccinia Virus protein VP39"/>
    <property type="match status" value="1"/>
</dbReference>
<reference evidence="4" key="1">
    <citation type="submission" date="2020-09" db="EMBL/GenBank/DDBJ databases">
        <title>Whole genome shotgun sequence of Streptomyces cinnamonensis NBRC 15873.</title>
        <authorList>
            <person name="Komaki H."/>
            <person name="Tamura T."/>
        </authorList>
    </citation>
    <scope>NUCLEOTIDE SEQUENCE [LARGE SCALE GENOMIC DNA]</scope>
    <source>
        <strain evidence="4">NBRC 15873</strain>
    </source>
</reference>
<evidence type="ECO:0000256" key="1">
    <source>
        <dbReference type="SAM" id="MobiDB-lite"/>
    </source>
</evidence>
<evidence type="ECO:0000313" key="4">
    <source>
        <dbReference type="Proteomes" id="UP000660554"/>
    </source>
</evidence>
<feature type="compositionally biased region" description="Basic and acidic residues" evidence="1">
    <location>
        <begin position="12"/>
        <end position="27"/>
    </location>
</feature>
<sequence>MQILGRSPPARGRHEEDQGDGRLVALDKGRPGPWGWAAIALVTPRKSEAPLPARLIPSARTDPSNITKDFVNHSDLLAKAPSLAAGMAAADHSPDTQLTQTRHRAALVASWHIAPGSTVLELGCGQGDMTAVLAEAVGPTGRVVAVDVAAPSYGAPVTLGESAARLTAGPLGPRIDFRFGTDVLDPSVDFPESTFDHVVLTHCSWYFTSLGQLRDTLARVRPWARQLRFTEWDLTPATDDQFAHLLAVLIQGQTEAAGSHGDGNVRTPFSREHLLRLLPEAGWTADSSEPVDTEGLQDGDWEIAASLELMGSDERLAALPQPVRQLLQSQTDVLRALAKPHGNRALAGYTVTAH</sequence>
<dbReference type="EMBL" id="BNDV01000017">
    <property type="protein sequence ID" value="GHI17429.1"/>
    <property type="molecule type" value="Genomic_DNA"/>
</dbReference>
<organism evidence="3 4">
    <name type="scientific">Streptomyces virginiae</name>
    <name type="common">Streptomyces cinnamonensis</name>
    <dbReference type="NCBI Taxonomy" id="1961"/>
    <lineage>
        <taxon>Bacteria</taxon>
        <taxon>Bacillati</taxon>
        <taxon>Actinomycetota</taxon>
        <taxon>Actinomycetes</taxon>
        <taxon>Kitasatosporales</taxon>
        <taxon>Streptomycetaceae</taxon>
        <taxon>Streptomyces</taxon>
    </lineage>
</organism>
<gene>
    <name evidence="3" type="ORF">Scinn_68920</name>
</gene>
<protein>
    <recommendedName>
        <fullName evidence="2">Methyltransferase domain-containing protein</fullName>
    </recommendedName>
</protein>
<dbReference type="SUPFAM" id="SSF53335">
    <property type="entry name" value="S-adenosyl-L-methionine-dependent methyltransferases"/>
    <property type="match status" value="1"/>
</dbReference>
<comment type="caution">
    <text evidence="3">The sequence shown here is derived from an EMBL/GenBank/DDBJ whole genome shotgun (WGS) entry which is preliminary data.</text>
</comment>
<proteinExistence type="predicted"/>
<name>A0ABQ3NXC7_STRVG</name>
<accession>A0ABQ3NXC7</accession>
<evidence type="ECO:0000259" key="2">
    <source>
        <dbReference type="Pfam" id="PF13649"/>
    </source>
</evidence>
<evidence type="ECO:0000313" key="3">
    <source>
        <dbReference type="EMBL" id="GHI17429.1"/>
    </source>
</evidence>
<dbReference type="Pfam" id="PF13649">
    <property type="entry name" value="Methyltransf_25"/>
    <property type="match status" value="1"/>
</dbReference>
<feature type="domain" description="Methyltransferase" evidence="2">
    <location>
        <begin position="119"/>
        <end position="221"/>
    </location>
</feature>
<dbReference type="InterPro" id="IPR041698">
    <property type="entry name" value="Methyltransf_25"/>
</dbReference>
<dbReference type="Proteomes" id="UP000660554">
    <property type="component" value="Unassembled WGS sequence"/>
</dbReference>
<dbReference type="InterPro" id="IPR029063">
    <property type="entry name" value="SAM-dependent_MTases_sf"/>
</dbReference>
<feature type="region of interest" description="Disordered" evidence="1">
    <location>
        <begin position="1"/>
        <end position="27"/>
    </location>
</feature>